<feature type="region of interest" description="Disordered" evidence="13">
    <location>
        <begin position="281"/>
        <end position="302"/>
    </location>
</feature>
<organism evidence="15 16">
    <name type="scientific">Onchocerca flexuosa</name>
    <dbReference type="NCBI Taxonomy" id="387005"/>
    <lineage>
        <taxon>Eukaryota</taxon>
        <taxon>Metazoa</taxon>
        <taxon>Ecdysozoa</taxon>
        <taxon>Nematoda</taxon>
        <taxon>Chromadorea</taxon>
        <taxon>Rhabditida</taxon>
        <taxon>Spirurina</taxon>
        <taxon>Spiruromorpha</taxon>
        <taxon>Filarioidea</taxon>
        <taxon>Onchocercidae</taxon>
        <taxon>Onchocerca</taxon>
    </lineage>
</organism>
<keyword evidence="8" id="KW-0810">Translation regulation</keyword>
<evidence type="ECO:0000256" key="7">
    <source>
        <dbReference type="ARBA" id="ARBA00022816"/>
    </source>
</evidence>
<proteinExistence type="inferred from homology"/>
<dbReference type="GO" id="GO:0005737">
    <property type="term" value="C:cytoplasm"/>
    <property type="evidence" value="ECO:0007669"/>
    <property type="project" value="UniProtKB-SubCell"/>
</dbReference>
<keyword evidence="12" id="KW-0539">Nucleus</keyword>
<evidence type="ECO:0000256" key="10">
    <source>
        <dbReference type="ARBA" id="ARBA00023161"/>
    </source>
</evidence>
<feature type="compositionally biased region" description="Low complexity" evidence="13">
    <location>
        <begin position="1"/>
        <end position="26"/>
    </location>
</feature>
<dbReference type="InterPro" id="IPR018545">
    <property type="entry name" value="Btz_dom"/>
</dbReference>
<keyword evidence="16" id="KW-1185">Reference proteome</keyword>
<evidence type="ECO:0000256" key="12">
    <source>
        <dbReference type="ARBA" id="ARBA00023242"/>
    </source>
</evidence>
<accession>A0A238BYA9</accession>
<dbReference type="GO" id="GO:0000184">
    <property type="term" value="P:nuclear-transcribed mRNA catabolic process, nonsense-mediated decay"/>
    <property type="evidence" value="ECO:0007669"/>
    <property type="project" value="UniProtKB-KW"/>
</dbReference>
<gene>
    <name evidence="15" type="ORF">X798_02812</name>
</gene>
<dbReference type="EMBL" id="KZ269988">
    <property type="protein sequence ID" value="OZC10222.1"/>
    <property type="molecule type" value="Genomic_DNA"/>
</dbReference>
<evidence type="ECO:0000256" key="13">
    <source>
        <dbReference type="SAM" id="MobiDB-lite"/>
    </source>
</evidence>
<dbReference type="GO" id="GO:0035145">
    <property type="term" value="C:exon-exon junction complex"/>
    <property type="evidence" value="ECO:0007669"/>
    <property type="project" value="InterPro"/>
</dbReference>
<keyword evidence="7" id="KW-0509">mRNA transport</keyword>
<evidence type="ECO:0000259" key="14">
    <source>
        <dbReference type="Pfam" id="PF09405"/>
    </source>
</evidence>
<feature type="domain" description="Btz" evidence="14">
    <location>
        <begin position="213"/>
        <end position="317"/>
    </location>
</feature>
<sequence length="327" mass="37248">MGSKGRSSGVSKGESSGRSLWNGSSSRQERLHHRKDSCRSRTPKKTAISSSSRVVPSKKVIRRSPPLRKSKPSPVNELDILALSQKEQQSKSGNRGKDGIQVTDFFLFTLKENTIILECYKGMLGLECCKGMLGLECSNRSEKMQHRQFATVDRRGLWGSRNSGFGVRQGMDYRRTPMYPLRRGIGGGDLVDQRAQYGRNGRQSYRRGSEISKSINNEEKPVMNLFDPCKVPTGRFYFTHDDRTTKPVRTSRSRYSISGDSGWQSLPVGWRNVRKVRRSDDVLHDDNHSSYHKKRSEKNPTDEVWKHDMFECEEGEAVQVTHVQDQS</sequence>
<feature type="compositionally biased region" description="Low complexity" evidence="13">
    <location>
        <begin position="48"/>
        <end position="58"/>
    </location>
</feature>
<reference evidence="15 16" key="1">
    <citation type="submission" date="2015-12" db="EMBL/GenBank/DDBJ databases">
        <title>Draft genome of the nematode, Onchocerca flexuosa.</title>
        <authorList>
            <person name="Mitreva M."/>
        </authorList>
    </citation>
    <scope>NUCLEOTIDE SEQUENCE [LARGE SCALE GENOMIC DNA]</scope>
    <source>
        <strain evidence="15">Red Deer</strain>
    </source>
</reference>
<dbReference type="GO" id="GO:0008380">
    <property type="term" value="P:RNA splicing"/>
    <property type="evidence" value="ECO:0007669"/>
    <property type="project" value="UniProtKB-KW"/>
</dbReference>
<evidence type="ECO:0000313" key="15">
    <source>
        <dbReference type="EMBL" id="OZC10222.1"/>
    </source>
</evidence>
<dbReference type="GO" id="GO:0006417">
    <property type="term" value="P:regulation of translation"/>
    <property type="evidence" value="ECO:0007669"/>
    <property type="project" value="UniProtKB-KW"/>
</dbReference>
<dbReference type="OrthoDB" id="5833141at2759"/>
<evidence type="ECO:0000256" key="6">
    <source>
        <dbReference type="ARBA" id="ARBA00022664"/>
    </source>
</evidence>
<comment type="similarity">
    <text evidence="3">Belongs to the CASC3 family.</text>
</comment>
<keyword evidence="9" id="KW-0694">RNA-binding</keyword>
<comment type="subcellular location">
    <subcellularLocation>
        <location evidence="2">Cytoplasm</location>
    </subcellularLocation>
    <subcellularLocation>
        <location evidence="1">Nucleus</location>
    </subcellularLocation>
</comment>
<evidence type="ECO:0000256" key="9">
    <source>
        <dbReference type="ARBA" id="ARBA00022884"/>
    </source>
</evidence>
<evidence type="ECO:0000313" key="16">
    <source>
        <dbReference type="Proteomes" id="UP000242913"/>
    </source>
</evidence>
<dbReference type="AlphaFoldDB" id="A0A238BYA9"/>
<protein>
    <recommendedName>
        <fullName evidence="14">Btz domain-containing protein</fullName>
    </recommendedName>
</protein>
<feature type="compositionally biased region" description="Basic residues" evidence="13">
    <location>
        <begin position="59"/>
        <end position="71"/>
    </location>
</feature>
<dbReference type="Pfam" id="PF09405">
    <property type="entry name" value="Btz"/>
    <property type="match status" value="1"/>
</dbReference>
<feature type="region of interest" description="Disordered" evidence="13">
    <location>
        <begin position="1"/>
        <end position="77"/>
    </location>
</feature>
<name>A0A238BYA9_9BILA</name>
<dbReference type="Proteomes" id="UP000242913">
    <property type="component" value="Unassembled WGS sequence"/>
</dbReference>
<dbReference type="GO" id="GO:0003729">
    <property type="term" value="F:mRNA binding"/>
    <property type="evidence" value="ECO:0007669"/>
    <property type="project" value="InterPro"/>
</dbReference>
<evidence type="ECO:0000256" key="4">
    <source>
        <dbReference type="ARBA" id="ARBA00022448"/>
    </source>
</evidence>
<dbReference type="GO" id="GO:0006397">
    <property type="term" value="P:mRNA processing"/>
    <property type="evidence" value="ECO:0007669"/>
    <property type="project" value="UniProtKB-KW"/>
</dbReference>
<keyword evidence="6" id="KW-0507">mRNA processing</keyword>
<feature type="compositionally biased region" description="Basic residues" evidence="13">
    <location>
        <begin position="30"/>
        <end position="44"/>
    </location>
</feature>
<evidence type="ECO:0000256" key="1">
    <source>
        <dbReference type="ARBA" id="ARBA00004123"/>
    </source>
</evidence>
<keyword evidence="5" id="KW-0963">Cytoplasm</keyword>
<evidence type="ECO:0000256" key="5">
    <source>
        <dbReference type="ARBA" id="ARBA00022490"/>
    </source>
</evidence>
<dbReference type="GO" id="GO:0051028">
    <property type="term" value="P:mRNA transport"/>
    <property type="evidence" value="ECO:0007669"/>
    <property type="project" value="UniProtKB-KW"/>
</dbReference>
<keyword evidence="10" id="KW-0866">Nonsense-mediated mRNA decay</keyword>
<evidence type="ECO:0000256" key="3">
    <source>
        <dbReference type="ARBA" id="ARBA00009548"/>
    </source>
</evidence>
<evidence type="ECO:0000256" key="8">
    <source>
        <dbReference type="ARBA" id="ARBA00022845"/>
    </source>
</evidence>
<evidence type="ECO:0000256" key="2">
    <source>
        <dbReference type="ARBA" id="ARBA00004496"/>
    </source>
</evidence>
<keyword evidence="4" id="KW-0813">Transport</keyword>
<evidence type="ECO:0000256" key="11">
    <source>
        <dbReference type="ARBA" id="ARBA00023187"/>
    </source>
</evidence>
<keyword evidence="11" id="KW-0508">mRNA splicing</keyword>